<sequence length="469" mass="54615">MELPNDQSKPKQELDERNALIETILRQQALINGTQDLIWSVDTELRIITANQSFAKNIKALTGRDVKEGDDVLVKEFGQDRLNRWRQYYERALDGEEFLIKEDIYNPLKQAKQYSLISLSPMYDESNTLFGIACYSKDITSDTLNLLALEHARARLEKIMDSSLDMICTVDERGTILSVSAACRTILGYEPEELVGKPLFDFLYPEDLEKTERMAASVMAGNAMTNNENRYVRKDGSLVPLTWSARWDPRDKIRYGIARDATERKKNEDALRISNERFEYVTKATSDIIWDWNLETNEVYYSDNIKNLFGHTPGYNRDNLPFYFEHVHPDDRERVVLYPDQVKYGTMINWMQEYRFRKADGEYAFVLDRGIVIRNEKGVGVRMIGAMQDITLMKEQELRMKHQNEQLMEIARINAHEIRRPVASILGLLQLFNQNITRCEGDRELLEHLESATRELDDVIKRIIDKTVD</sequence>
<dbReference type="InterPro" id="IPR035965">
    <property type="entry name" value="PAS-like_dom_sf"/>
</dbReference>
<dbReference type="GO" id="GO:0006355">
    <property type="term" value="P:regulation of DNA-templated transcription"/>
    <property type="evidence" value="ECO:0007669"/>
    <property type="project" value="InterPro"/>
</dbReference>
<dbReference type="Gene3D" id="1.10.287.130">
    <property type="match status" value="1"/>
</dbReference>
<keyword evidence="9" id="KW-1185">Reference proteome</keyword>
<dbReference type="InterPro" id="IPR000014">
    <property type="entry name" value="PAS"/>
</dbReference>
<dbReference type="Gene3D" id="3.30.450.20">
    <property type="entry name" value="PAS domain"/>
    <property type="match status" value="3"/>
</dbReference>
<dbReference type="EMBL" id="CP042436">
    <property type="protein sequence ID" value="QEC64704.1"/>
    <property type="molecule type" value="Genomic_DNA"/>
</dbReference>
<name>A0A5B8V038_9SPHI</name>
<dbReference type="Pfam" id="PF00989">
    <property type="entry name" value="PAS"/>
    <property type="match status" value="1"/>
</dbReference>
<evidence type="ECO:0000256" key="2">
    <source>
        <dbReference type="ARBA" id="ARBA00012438"/>
    </source>
</evidence>
<dbReference type="OrthoDB" id="6231665at2"/>
<dbReference type="RefSeq" id="WP_147033538.1">
    <property type="nucleotide sequence ID" value="NZ_CP042436.1"/>
</dbReference>
<dbReference type="SUPFAM" id="SSF55785">
    <property type="entry name" value="PYP-like sensor domain (PAS domain)"/>
    <property type="match status" value="3"/>
</dbReference>
<dbReference type="Pfam" id="PF08448">
    <property type="entry name" value="PAS_4"/>
    <property type="match status" value="1"/>
</dbReference>
<comment type="catalytic activity">
    <reaction evidence="1">
        <text>ATP + protein L-histidine = ADP + protein N-phospho-L-histidine.</text>
        <dbReference type="EC" id="2.7.13.3"/>
    </reaction>
</comment>
<keyword evidence="3" id="KW-0597">Phosphoprotein</keyword>
<dbReference type="PANTHER" id="PTHR43304">
    <property type="entry name" value="PHYTOCHROME-LIKE PROTEIN CPH1"/>
    <property type="match status" value="1"/>
</dbReference>
<evidence type="ECO:0000256" key="5">
    <source>
        <dbReference type="ARBA" id="ARBA00022777"/>
    </source>
</evidence>
<dbReference type="AlphaFoldDB" id="A0A5B8V038"/>
<dbReference type="InterPro" id="IPR000700">
    <property type="entry name" value="PAS-assoc_C"/>
</dbReference>
<dbReference type="InterPro" id="IPR036097">
    <property type="entry name" value="HisK_dim/P_sf"/>
</dbReference>
<dbReference type="Pfam" id="PF08447">
    <property type="entry name" value="PAS_3"/>
    <property type="match status" value="1"/>
</dbReference>
<dbReference type="CDD" id="cd00082">
    <property type="entry name" value="HisKA"/>
    <property type="match status" value="1"/>
</dbReference>
<organism evidence="8 9">
    <name type="scientific">Mucilaginibacter ginsenosidivorans</name>
    <dbReference type="NCBI Taxonomy" id="398053"/>
    <lineage>
        <taxon>Bacteria</taxon>
        <taxon>Pseudomonadati</taxon>
        <taxon>Bacteroidota</taxon>
        <taxon>Sphingobacteriia</taxon>
        <taxon>Sphingobacteriales</taxon>
        <taxon>Sphingobacteriaceae</taxon>
        <taxon>Mucilaginibacter</taxon>
    </lineage>
</organism>
<reference evidence="8 9" key="1">
    <citation type="journal article" date="2017" name="Curr. Microbiol.">
        <title>Mucilaginibacter ginsenosidivorans sp. nov., Isolated from Soil of Ginseng Field.</title>
        <authorList>
            <person name="Kim M.M."/>
            <person name="Siddiqi M.Z."/>
            <person name="Im W.T."/>
        </authorList>
    </citation>
    <scope>NUCLEOTIDE SEQUENCE [LARGE SCALE GENOMIC DNA]</scope>
    <source>
        <strain evidence="8 9">Gsoil 3017</strain>
    </source>
</reference>
<evidence type="ECO:0000256" key="1">
    <source>
        <dbReference type="ARBA" id="ARBA00000085"/>
    </source>
</evidence>
<evidence type="ECO:0000259" key="7">
    <source>
        <dbReference type="PROSITE" id="PS50113"/>
    </source>
</evidence>
<dbReference type="InterPro" id="IPR052162">
    <property type="entry name" value="Sensor_kinase/Photoreceptor"/>
</dbReference>
<dbReference type="InterPro" id="IPR001610">
    <property type="entry name" value="PAC"/>
</dbReference>
<feature type="domain" description="PAS" evidence="6">
    <location>
        <begin position="152"/>
        <end position="222"/>
    </location>
</feature>
<dbReference type="KEGG" id="mgin:FRZ54_19765"/>
<dbReference type="InterPro" id="IPR013655">
    <property type="entry name" value="PAS_fold_3"/>
</dbReference>
<dbReference type="InterPro" id="IPR013767">
    <property type="entry name" value="PAS_fold"/>
</dbReference>
<accession>A0A5B8V038</accession>
<evidence type="ECO:0000256" key="3">
    <source>
        <dbReference type="ARBA" id="ARBA00022553"/>
    </source>
</evidence>
<evidence type="ECO:0000313" key="8">
    <source>
        <dbReference type="EMBL" id="QEC64704.1"/>
    </source>
</evidence>
<dbReference type="SUPFAM" id="SSF47384">
    <property type="entry name" value="Homodimeric domain of signal transducing histidine kinase"/>
    <property type="match status" value="1"/>
</dbReference>
<protein>
    <recommendedName>
        <fullName evidence="2">histidine kinase</fullName>
        <ecNumber evidence="2">2.7.13.3</ecNumber>
    </recommendedName>
</protein>
<evidence type="ECO:0000313" key="9">
    <source>
        <dbReference type="Proteomes" id="UP000321479"/>
    </source>
</evidence>
<dbReference type="PANTHER" id="PTHR43304:SF1">
    <property type="entry name" value="PAC DOMAIN-CONTAINING PROTEIN"/>
    <property type="match status" value="1"/>
</dbReference>
<feature type="domain" description="PAC" evidence="7">
    <location>
        <begin position="225"/>
        <end position="273"/>
    </location>
</feature>
<dbReference type="EC" id="2.7.13.3" evidence="2"/>
<keyword evidence="5" id="KW-0418">Kinase</keyword>
<dbReference type="SMART" id="SM00086">
    <property type="entry name" value="PAC"/>
    <property type="match status" value="2"/>
</dbReference>
<keyword evidence="4" id="KW-0808">Transferase</keyword>
<dbReference type="InterPro" id="IPR013656">
    <property type="entry name" value="PAS_4"/>
</dbReference>
<dbReference type="PROSITE" id="PS50113">
    <property type="entry name" value="PAC"/>
    <property type="match status" value="2"/>
</dbReference>
<dbReference type="InterPro" id="IPR003661">
    <property type="entry name" value="HisK_dim/P_dom"/>
</dbReference>
<feature type="domain" description="PAC" evidence="7">
    <location>
        <begin position="350"/>
        <end position="402"/>
    </location>
</feature>
<proteinExistence type="predicted"/>
<dbReference type="CDD" id="cd00130">
    <property type="entry name" value="PAS"/>
    <property type="match status" value="2"/>
</dbReference>
<evidence type="ECO:0000259" key="6">
    <source>
        <dbReference type="PROSITE" id="PS50112"/>
    </source>
</evidence>
<evidence type="ECO:0000256" key="4">
    <source>
        <dbReference type="ARBA" id="ARBA00022679"/>
    </source>
</evidence>
<dbReference type="Proteomes" id="UP000321479">
    <property type="component" value="Chromosome"/>
</dbReference>
<dbReference type="GO" id="GO:0000155">
    <property type="term" value="F:phosphorelay sensor kinase activity"/>
    <property type="evidence" value="ECO:0007669"/>
    <property type="project" value="InterPro"/>
</dbReference>
<dbReference type="SMART" id="SM00091">
    <property type="entry name" value="PAS"/>
    <property type="match status" value="3"/>
</dbReference>
<gene>
    <name evidence="8" type="ORF">FRZ54_19765</name>
</gene>
<dbReference type="NCBIfam" id="TIGR00229">
    <property type="entry name" value="sensory_box"/>
    <property type="match status" value="2"/>
</dbReference>
<dbReference type="PROSITE" id="PS50112">
    <property type="entry name" value="PAS"/>
    <property type="match status" value="1"/>
</dbReference>